<evidence type="ECO:0000256" key="1">
    <source>
        <dbReference type="ARBA" id="ARBA00000971"/>
    </source>
</evidence>
<dbReference type="PROSITE" id="PS50072">
    <property type="entry name" value="CSA_PPIASE_2"/>
    <property type="match status" value="1"/>
</dbReference>
<dbReference type="Proteomes" id="UP000565441">
    <property type="component" value="Unassembled WGS sequence"/>
</dbReference>
<keyword evidence="3" id="KW-0413">Isomerase</keyword>
<comment type="similarity">
    <text evidence="2">Belongs to the cyclophilin-type PPIase family. PPIL3 subfamily.</text>
</comment>
<dbReference type="PRINTS" id="PR00153">
    <property type="entry name" value="CSAPPISMRASE"/>
</dbReference>
<dbReference type="PANTHER" id="PTHR45625:SF2">
    <property type="entry name" value="PEPTIDYL-PROLYL CIS-TRANS ISOMERASE-LIKE 3"/>
    <property type="match status" value="1"/>
</dbReference>
<dbReference type="EMBL" id="JAACJP010000041">
    <property type="protein sequence ID" value="KAF5372769.1"/>
    <property type="molecule type" value="Genomic_DNA"/>
</dbReference>
<evidence type="ECO:0000259" key="5">
    <source>
        <dbReference type="PROSITE" id="PS50072"/>
    </source>
</evidence>
<evidence type="ECO:0000256" key="2">
    <source>
        <dbReference type="ARBA" id="ARBA00038286"/>
    </source>
</evidence>
<protein>
    <recommendedName>
        <fullName evidence="3">Peptidyl-prolyl cis-trans isomerase</fullName>
        <shortName evidence="3">PPIase</shortName>
        <ecNumber evidence="3">5.2.1.8</ecNumber>
    </recommendedName>
</protein>
<dbReference type="OrthoDB" id="271386at2759"/>
<organism evidence="6 7">
    <name type="scientific">Tricholomella constricta</name>
    <dbReference type="NCBI Taxonomy" id="117010"/>
    <lineage>
        <taxon>Eukaryota</taxon>
        <taxon>Fungi</taxon>
        <taxon>Dikarya</taxon>
        <taxon>Basidiomycota</taxon>
        <taxon>Agaricomycotina</taxon>
        <taxon>Agaricomycetes</taxon>
        <taxon>Agaricomycetidae</taxon>
        <taxon>Agaricales</taxon>
        <taxon>Tricholomatineae</taxon>
        <taxon>Lyophyllaceae</taxon>
        <taxon>Tricholomella</taxon>
    </lineage>
</organism>
<feature type="domain" description="PPIase cyclophilin-type" evidence="5">
    <location>
        <begin position="1"/>
        <end position="105"/>
    </location>
</feature>
<dbReference type="AlphaFoldDB" id="A0A8H5GWZ6"/>
<dbReference type="EC" id="5.2.1.8" evidence="3"/>
<keyword evidence="3" id="KW-0697">Rotamase</keyword>
<dbReference type="InterPro" id="IPR029000">
    <property type="entry name" value="Cyclophilin-like_dom_sf"/>
</dbReference>
<gene>
    <name evidence="6" type="ORF">D9615_010141</name>
</gene>
<dbReference type="PANTHER" id="PTHR45625">
    <property type="entry name" value="PEPTIDYL-PROLYL CIS-TRANS ISOMERASE-RELATED"/>
    <property type="match status" value="1"/>
</dbReference>
<comment type="function">
    <text evidence="3">PPIases accelerate the folding of proteins. It catalyzes the cis-trans isomerization of proline imidic peptide bonds in oligopeptides.</text>
</comment>
<accession>A0A8H5GWZ6</accession>
<dbReference type="GO" id="GO:0071013">
    <property type="term" value="C:catalytic step 2 spliceosome"/>
    <property type="evidence" value="ECO:0007669"/>
    <property type="project" value="TreeGrafter"/>
</dbReference>
<name>A0A8H5GWZ6_9AGAR</name>
<evidence type="ECO:0000313" key="7">
    <source>
        <dbReference type="Proteomes" id="UP000565441"/>
    </source>
</evidence>
<sequence>MIQTGDPTGQGKGGQSIWGKPFPDEIRSTLKFNARGVVAMANSGPDTNRSQFFVTYAKQPHLDGKYTIIGKVIDGADSTLDAMERVPVTPKNRPLTDIKLTHITIHANPIADVELVSRR</sequence>
<comment type="catalytic activity">
    <reaction evidence="1 3">
        <text>[protein]-peptidylproline (omega=180) = [protein]-peptidylproline (omega=0)</text>
        <dbReference type="Rhea" id="RHEA:16237"/>
        <dbReference type="Rhea" id="RHEA-COMP:10747"/>
        <dbReference type="Rhea" id="RHEA-COMP:10748"/>
        <dbReference type="ChEBI" id="CHEBI:83833"/>
        <dbReference type="ChEBI" id="CHEBI:83834"/>
        <dbReference type="EC" id="5.2.1.8"/>
    </reaction>
</comment>
<evidence type="ECO:0000256" key="4">
    <source>
        <dbReference type="SAM" id="MobiDB-lite"/>
    </source>
</evidence>
<comment type="caution">
    <text evidence="6">The sequence shown here is derived from an EMBL/GenBank/DDBJ whole genome shotgun (WGS) entry which is preliminary data.</text>
</comment>
<evidence type="ECO:0000313" key="6">
    <source>
        <dbReference type="EMBL" id="KAF5372769.1"/>
    </source>
</evidence>
<dbReference type="GO" id="GO:0003755">
    <property type="term" value="F:peptidyl-prolyl cis-trans isomerase activity"/>
    <property type="evidence" value="ECO:0007669"/>
    <property type="project" value="UniProtKB-UniRule"/>
</dbReference>
<dbReference type="Pfam" id="PF00160">
    <property type="entry name" value="Pro_isomerase"/>
    <property type="match status" value="1"/>
</dbReference>
<dbReference type="SUPFAM" id="SSF50891">
    <property type="entry name" value="Cyclophilin-like"/>
    <property type="match status" value="1"/>
</dbReference>
<evidence type="ECO:0000256" key="3">
    <source>
        <dbReference type="RuleBase" id="RU363019"/>
    </source>
</evidence>
<dbReference type="InterPro" id="IPR002130">
    <property type="entry name" value="Cyclophilin-type_PPIase_dom"/>
</dbReference>
<reference evidence="6 7" key="1">
    <citation type="journal article" date="2020" name="ISME J.">
        <title>Uncovering the hidden diversity of litter-decomposition mechanisms in mushroom-forming fungi.</title>
        <authorList>
            <person name="Floudas D."/>
            <person name="Bentzer J."/>
            <person name="Ahren D."/>
            <person name="Johansson T."/>
            <person name="Persson P."/>
            <person name="Tunlid A."/>
        </authorList>
    </citation>
    <scope>NUCLEOTIDE SEQUENCE [LARGE SCALE GENOMIC DNA]</scope>
    <source>
        <strain evidence="6 7">CBS 661.87</strain>
    </source>
</reference>
<proteinExistence type="inferred from homology"/>
<dbReference type="Gene3D" id="2.40.100.10">
    <property type="entry name" value="Cyclophilin-like"/>
    <property type="match status" value="1"/>
</dbReference>
<dbReference type="InterPro" id="IPR044666">
    <property type="entry name" value="Cyclophilin_A-like"/>
</dbReference>
<keyword evidence="7" id="KW-1185">Reference proteome</keyword>
<feature type="region of interest" description="Disordered" evidence="4">
    <location>
        <begin position="1"/>
        <end position="22"/>
    </location>
</feature>